<proteinExistence type="predicted"/>
<dbReference type="PATRIC" id="fig|571913.6.peg.3169"/>
<dbReference type="EMBL" id="CP011112">
    <property type="protein sequence ID" value="AKU16952.1"/>
    <property type="molecule type" value="Genomic_DNA"/>
</dbReference>
<evidence type="ECO:0000313" key="4">
    <source>
        <dbReference type="Proteomes" id="UP000066480"/>
    </source>
</evidence>
<evidence type="ECO:0000256" key="1">
    <source>
        <dbReference type="SAM" id="MobiDB-lite"/>
    </source>
</evidence>
<name>A0A0K1JJQ8_9MICO</name>
<dbReference type="RefSeq" id="WP_083450204.1">
    <property type="nucleotide sequence ID" value="NZ_CP011112.1"/>
</dbReference>
<evidence type="ECO:0000259" key="2">
    <source>
        <dbReference type="Pfam" id="PF08840"/>
    </source>
</evidence>
<dbReference type="GO" id="GO:0047617">
    <property type="term" value="F:fatty acyl-CoA hydrolase activity"/>
    <property type="evidence" value="ECO:0007669"/>
    <property type="project" value="TreeGrafter"/>
</dbReference>
<dbReference type="PANTHER" id="PTHR10824:SF4">
    <property type="entry name" value="ACYL-COENZYME A THIOESTERASE 1-LIKE"/>
    <property type="match status" value="1"/>
</dbReference>
<reference evidence="3 4" key="1">
    <citation type="submission" date="2015-03" db="EMBL/GenBank/DDBJ databases">
        <title>Luteipulveratus halotolerans sp. nov., a novel actinobacterium (Dermacoccaceae) from Sarawak, Malaysia.</title>
        <authorList>
            <person name="Juboi H."/>
            <person name="Basik A."/>
            <person name="Shamsul S.S."/>
            <person name="Arnold P."/>
            <person name="Schmitt E.K."/>
            <person name="Sanglier J.-J."/>
            <person name="Yeo T."/>
        </authorList>
    </citation>
    <scope>NUCLEOTIDE SEQUENCE [LARGE SCALE GENOMIC DNA]</scope>
    <source>
        <strain evidence="3 4">MN07-A0370</strain>
    </source>
</reference>
<dbReference type="InterPro" id="IPR014940">
    <property type="entry name" value="BAAT_C"/>
</dbReference>
<gene>
    <name evidence="3" type="ORF">VV02_15610</name>
</gene>
<dbReference type="InterPro" id="IPR029058">
    <property type="entry name" value="AB_hydrolase_fold"/>
</dbReference>
<dbReference type="OrthoDB" id="4819815at2"/>
<dbReference type="GO" id="GO:0006637">
    <property type="term" value="P:acyl-CoA metabolic process"/>
    <property type="evidence" value="ECO:0007669"/>
    <property type="project" value="TreeGrafter"/>
</dbReference>
<feature type="region of interest" description="Disordered" evidence="1">
    <location>
        <begin position="223"/>
        <end position="250"/>
    </location>
</feature>
<dbReference type="SUPFAM" id="SSF53474">
    <property type="entry name" value="alpha/beta-Hydrolases"/>
    <property type="match status" value="1"/>
</dbReference>
<dbReference type="STRING" id="571913.VV02_15610"/>
<organism evidence="3 4">
    <name type="scientific">Luteipulveratus mongoliensis</name>
    <dbReference type="NCBI Taxonomy" id="571913"/>
    <lineage>
        <taxon>Bacteria</taxon>
        <taxon>Bacillati</taxon>
        <taxon>Actinomycetota</taxon>
        <taxon>Actinomycetes</taxon>
        <taxon>Micrococcales</taxon>
        <taxon>Dermacoccaceae</taxon>
        <taxon>Luteipulveratus</taxon>
    </lineage>
</organism>
<sequence>MERQPLTSPDGVLFVPENPCGTGVLVLSGSSGRLEEQRARMLAGHGATAMSIRWFGGPGQQAGPYDVPLETFIAALDDLAARCDRLVMMGSSWGAEASLLVAAHDPRLDAVVAFAPTPVVWAGVRPDGQQTSHWTLGGEPVPFVPYVDDWEAPDDPPAYRELYAESLAAASADQLAAATIPVERITGDVVLVAGGDDQVWPAMDWAPTILDRRARHGLQTTVVTDPDAGHRTPLPRETPVSGGQTMARGGSPEADAALGHLAWPHILTALRMSRT</sequence>
<dbReference type="Pfam" id="PF08840">
    <property type="entry name" value="BAAT_C"/>
    <property type="match status" value="1"/>
</dbReference>
<protein>
    <recommendedName>
        <fullName evidence="2">BAAT/Acyl-CoA thioester hydrolase C-terminal domain-containing protein</fullName>
    </recommendedName>
</protein>
<keyword evidence="4" id="KW-1185">Reference proteome</keyword>
<dbReference type="PANTHER" id="PTHR10824">
    <property type="entry name" value="ACYL-COENZYME A THIOESTERASE-RELATED"/>
    <property type="match status" value="1"/>
</dbReference>
<accession>A0A0K1JJQ8</accession>
<dbReference type="Gene3D" id="3.40.50.1820">
    <property type="entry name" value="alpha/beta hydrolase"/>
    <property type="match status" value="1"/>
</dbReference>
<dbReference type="AlphaFoldDB" id="A0A0K1JJQ8"/>
<dbReference type="Proteomes" id="UP000066480">
    <property type="component" value="Chromosome"/>
</dbReference>
<feature type="domain" description="BAAT/Acyl-CoA thioester hydrolase C-terminal" evidence="2">
    <location>
        <begin position="86"/>
        <end position="268"/>
    </location>
</feature>
<dbReference type="KEGG" id="lmoi:VV02_15610"/>
<evidence type="ECO:0000313" key="3">
    <source>
        <dbReference type="EMBL" id="AKU16952.1"/>
    </source>
</evidence>
<dbReference type="GO" id="GO:0006631">
    <property type="term" value="P:fatty acid metabolic process"/>
    <property type="evidence" value="ECO:0007669"/>
    <property type="project" value="TreeGrafter"/>
</dbReference>